<accession>A0A645GHS4</accession>
<dbReference type="EMBL" id="VSSQ01076028">
    <property type="protein sequence ID" value="MPN26488.1"/>
    <property type="molecule type" value="Genomic_DNA"/>
</dbReference>
<reference evidence="1" key="1">
    <citation type="submission" date="2019-08" db="EMBL/GenBank/DDBJ databases">
        <authorList>
            <person name="Kucharzyk K."/>
            <person name="Murdoch R.W."/>
            <person name="Higgins S."/>
            <person name="Loffler F."/>
        </authorList>
    </citation>
    <scope>NUCLEOTIDE SEQUENCE</scope>
</reference>
<proteinExistence type="predicted"/>
<name>A0A645GHS4_9ZZZZ</name>
<comment type="caution">
    <text evidence="1">The sequence shown here is derived from an EMBL/GenBank/DDBJ whole genome shotgun (WGS) entry which is preliminary data.</text>
</comment>
<dbReference type="AlphaFoldDB" id="A0A645GHS4"/>
<organism evidence="1">
    <name type="scientific">bioreactor metagenome</name>
    <dbReference type="NCBI Taxonomy" id="1076179"/>
    <lineage>
        <taxon>unclassified sequences</taxon>
        <taxon>metagenomes</taxon>
        <taxon>ecological metagenomes</taxon>
    </lineage>
</organism>
<sequence length="101" mass="11147">MGRCVVVAQGGGELVHEVAPVGEAGERVLRRFAADLFEAGGFFLEHCLDPHHHRVHRPRQALQFRRCRLGDADEAALADRLRLADHGVERAFDPAQDLGAE</sequence>
<evidence type="ECO:0000313" key="1">
    <source>
        <dbReference type="EMBL" id="MPN26488.1"/>
    </source>
</evidence>
<gene>
    <name evidence="1" type="ORF">SDC9_173913</name>
</gene>
<protein>
    <submittedName>
        <fullName evidence="1">Uncharacterized protein</fullName>
    </submittedName>
</protein>